<dbReference type="Proteomes" id="UP000583752">
    <property type="component" value="Unassembled WGS sequence"/>
</dbReference>
<gene>
    <name evidence="1" type="ORF">HHL21_20760</name>
</gene>
<evidence type="ECO:0000313" key="1">
    <source>
        <dbReference type="EMBL" id="NML63473.1"/>
    </source>
</evidence>
<keyword evidence="2" id="KW-1185">Reference proteome</keyword>
<proteinExistence type="predicted"/>
<dbReference type="EMBL" id="JABBGG010000018">
    <property type="protein sequence ID" value="NML63473.1"/>
    <property type="molecule type" value="Genomic_DNA"/>
</dbReference>
<name>A0A848HVZ3_9BURK</name>
<dbReference type="RefSeq" id="WP_169469462.1">
    <property type="nucleotide sequence ID" value="NZ_JABBGG010000018.1"/>
</dbReference>
<protein>
    <submittedName>
        <fullName evidence="1">Uncharacterized protein</fullName>
    </submittedName>
</protein>
<organism evidence="1 2">
    <name type="scientific">Massilia polaris</name>
    <dbReference type="NCBI Taxonomy" id="2728846"/>
    <lineage>
        <taxon>Bacteria</taxon>
        <taxon>Pseudomonadati</taxon>
        <taxon>Pseudomonadota</taxon>
        <taxon>Betaproteobacteria</taxon>
        <taxon>Burkholderiales</taxon>
        <taxon>Oxalobacteraceae</taxon>
        <taxon>Telluria group</taxon>
        <taxon>Massilia</taxon>
    </lineage>
</organism>
<evidence type="ECO:0000313" key="2">
    <source>
        <dbReference type="Proteomes" id="UP000583752"/>
    </source>
</evidence>
<dbReference type="AlphaFoldDB" id="A0A848HVZ3"/>
<reference evidence="1 2" key="1">
    <citation type="submission" date="2020-04" db="EMBL/GenBank/DDBJ databases">
        <title>Massilia sp. RP-1-19 isolated from soil.</title>
        <authorList>
            <person name="Dahal R.H."/>
        </authorList>
    </citation>
    <scope>NUCLEOTIDE SEQUENCE [LARGE SCALE GENOMIC DNA]</scope>
    <source>
        <strain evidence="1 2">RP-1-19</strain>
    </source>
</reference>
<comment type="caution">
    <text evidence="1">The sequence shown here is derived from an EMBL/GenBank/DDBJ whole genome shotgun (WGS) entry which is preliminary data.</text>
</comment>
<sequence length="83" mass="9261">MKVVTVIISVEPLNERPLVRLTGRPVIRPAAHDLIQPGQRVESQMAFRAIEAQPIPTCMLGLGKNSRRVCERVVVVSGMRCRE</sequence>
<accession>A0A848HVZ3</accession>